<feature type="compositionally biased region" description="Basic and acidic residues" evidence="1">
    <location>
        <begin position="195"/>
        <end position="211"/>
    </location>
</feature>
<feature type="compositionally biased region" description="Low complexity" evidence="1">
    <location>
        <begin position="218"/>
        <end position="229"/>
    </location>
</feature>
<proteinExistence type="predicted"/>
<feature type="compositionally biased region" description="Polar residues" evidence="1">
    <location>
        <begin position="1339"/>
        <end position="1349"/>
    </location>
</feature>
<name>A0A4Y2QIF0_ARAVE</name>
<evidence type="ECO:0000313" key="4">
    <source>
        <dbReference type="Proteomes" id="UP000499080"/>
    </source>
</evidence>
<feature type="compositionally biased region" description="Basic and acidic residues" evidence="1">
    <location>
        <begin position="1200"/>
        <end position="1223"/>
    </location>
</feature>
<feature type="region of interest" description="Disordered" evidence="1">
    <location>
        <begin position="358"/>
        <end position="912"/>
    </location>
</feature>
<feature type="region of interest" description="Disordered" evidence="1">
    <location>
        <begin position="1329"/>
        <end position="1371"/>
    </location>
</feature>
<feature type="region of interest" description="Disordered" evidence="1">
    <location>
        <begin position="1248"/>
        <end position="1274"/>
    </location>
</feature>
<feature type="compositionally biased region" description="Basic and acidic residues" evidence="1">
    <location>
        <begin position="230"/>
        <end position="245"/>
    </location>
</feature>
<dbReference type="OrthoDB" id="6434980at2759"/>
<feature type="compositionally biased region" description="Polar residues" evidence="1">
    <location>
        <begin position="1"/>
        <end position="11"/>
    </location>
</feature>
<feature type="compositionally biased region" description="Basic and acidic residues" evidence="1">
    <location>
        <begin position="1984"/>
        <end position="1996"/>
    </location>
</feature>
<feature type="compositionally biased region" description="Low complexity" evidence="1">
    <location>
        <begin position="861"/>
        <end position="873"/>
    </location>
</feature>
<reference evidence="2 4" key="1">
    <citation type="journal article" date="2019" name="Sci. Rep.">
        <title>Orb-weaving spider Araneus ventricosus genome elucidates the spidroin gene catalogue.</title>
        <authorList>
            <person name="Kono N."/>
            <person name="Nakamura H."/>
            <person name="Ohtoshi R."/>
            <person name="Moran D.A.P."/>
            <person name="Shinohara A."/>
            <person name="Yoshida Y."/>
            <person name="Fujiwara M."/>
            <person name="Mori M."/>
            <person name="Tomita M."/>
            <person name="Arakawa K."/>
        </authorList>
    </citation>
    <scope>NUCLEOTIDE SEQUENCE [LARGE SCALE GENOMIC DNA]</scope>
</reference>
<feature type="compositionally biased region" description="Polar residues" evidence="1">
    <location>
        <begin position="739"/>
        <end position="768"/>
    </location>
</feature>
<feature type="compositionally biased region" description="Polar residues" evidence="1">
    <location>
        <begin position="2436"/>
        <end position="2447"/>
    </location>
</feature>
<keyword evidence="4" id="KW-1185">Reference proteome</keyword>
<feature type="region of interest" description="Disordered" evidence="1">
    <location>
        <begin position="1"/>
        <end position="337"/>
    </location>
</feature>
<sequence>MARGSANNVVESKTRAKKGVPIKEKDSKKAPTAVEKAASVRKAEKTAPAKKNATKTSSEVKTNTVAEDDEEKKKTGTTAIKAGSKKNEKEVSKKIKKVEVSTTKSEKTGRKRKIEEADEAVNDKPNENESGEKIDDKQPTKKRTKTNLSSNVAENLPTKVTKKSEKVTNVKIPVRKARNPKKGVVESELNDEGMDLQREDETKSKKSKAELTQDTNLKKTSVASKSSSKTSEKESNIQKITEKGKKVQTVSQKMKNAKKNAMNANDKDKTLMMESSDEDESETSESCEVEVPAKGIKKSTESKAVTKGKKNSNLENSVRKTRNTKKPPEQNLPKISEVENQIKEEENTDIIAEADQPKKYKKVEISGRKTRNAKKTEEAITDMESEKLDQNIEQVETNNEKDQVLDVGKTRNFKRGGNKKSDAASATSKASENSVSENKADTDDSHSKTENNEVTEKKTKQKMLKKKDESDATVSTRKLKRGVKVVSEEESTEKMQISADEENSNSNSSDTAKVAPIRKTRRGGKAVAEEESTQISTEIKDLDEENSNSNLSNMADSAKTAPTRKTRRGVKTVPDEKSTDQMLISAEIKDLDEENSNSNLSNTADSAKTALTRKTRRGIKNVPDDKSTNQMQIPEEVKDVDEENSNSNLSNTEDSAKAAPTRKTRRGVKTVSDKESTEQMQISAEIKNLDEGNKNSNNLSNVADSIAAVPTRKTRRGVKAVSGEETSEEKQISTEAKDNTNSNSVSSINKTSIESTVTGRTRSGSLSKQKCDQLAMGKKLRSKLQSDMKESIDNKEADENAVHNSEKASTQKLQVSAETKDLDKDDNSSNDLSNFSTSTSNRKVRREIKTVPEENSTKQMSEQNSAGSNSSSSKLQDGTSASGDSETVEINQSSVNDPKSVKKERISKKSKTVNVQVNKNLDEEICANNNSEVIENLSGKRNVFSDINSESVAENDPKENQDFKVSTEVSVVISKEIKNTIGDEKNEPTEVEHRDCNENEIFAEMAAEKVLEQTEMEEQSIETETSSNGTQGLEHENMISDVNLDQTEILEQQKGKEMEKSEEVVNMKTVETNIPVSEVSKQCGNAERKYSEIFNEKDPEEHLEINKLNTKVSKDGINVEASQASKSDCEVKISDSISTSKDAFQITVTEENMNKSSQKDSVTTSVNVENKSHASSTEVDIRNQNKEISLVCFRTSDGENKTFERSESNKDMEANEEYSKELNESENFQNVNTKNIEISDLEKEISRDMNEAQNSDKFLSKESFDLPTRDTDRNEELQGNEMCVGDKTQDFENMDYDSNSECLEIKGSPLFTRHEVDLSINDTEFENDENVYLDEKNSNETNSKDSYLNENEDSGEELLIDDEVKHSTKSLPGSSELLKEISAVNEKDLFHSSDGSSSQLRGKDIDTSQEQEETPADQHQQGETSNDIEKQEKSLDADEQSEEISVESKQLKETCDDVRQLKETCVDDGELLKEISFNDKQLKENSVLVCEQMTEISVKSDEGHNETYVSNQYGATFVDNNKEQFPDDNDQDHTKKFNEMSPVADDDLDKTSVGDAEQLNEMSIDDYEQLNTSVDAEEHMPHHHKTCADNNAQLNRITVSKDTHLNENFADSSQQLDNILVVDDSKEISEGMVDDLEFEETYVESGSAKEEVIDSAVQLNEELGGNQKLNDEMVNEQSDEVGINDGELMNESLVVTDEQISVCEEQMNKELSDNSILNELSIDGMQVNETLADDNNKQLNESSVDGKQLNDALAASSEKLKDLCSSADNSVQLNEASADNDEQLNEASTVDCQQLNEVSVVNKELLETSADCGEQLNEASIGDNEHLRELPVFDSGQLGMSSFGENEQLNEALSDVDKQLNETSVINGIQVCEASADGDVLLNDLSAGDGVQLKGSSIGDCLQLKESSNSESVQLTEPSSSESVTLKVSSYGEGVQLKEASSGDVVQLKDLSTSDSVQLKELSTNDGVHLNNQLGGDGVHLKEPSTSDGVHLKEQSTSDGVQLKEPPTSDSLQLKEISTCDDMQLNKTTADDSVQLNETSVDDSVKLNEASIDNSILLNETSVESVICSELGVTTLDNEQLKKSSEKCDNQLAETFNSGNEQLNETNSSKFLHTKADQASEKMCHKNTEHDLNLGDTTGFVSYKIADDTDRSKDSSVIQITEQTDANDEFSLSNQPDHKNVGKEFVCNQSSVTTSEYYESVKMGEDNNACEENASDESSLSVMSPKNLIICEEHNMEEENKLASSYKNDKDIENVEIAEKKDTDGILKFSSESTSCDRDILKGETNKETFSTENRTDLSKMPDSINKSSVEALGKVSHNRESSLSTYTKRVDSGTISIVKKDGNRKKTKLIKTTGNSKQISDEELKRLSANLEQSRSSDIVSRKSVKRKSENPENSSSKSGLDSSTEISVAIKIKKKKMEEEESMSEVDEKMMRSLLSTDVPSSSELESQDSHCRLDPSEPGPSRVETEAELNSRKRKATSSSSSLTSNEAKKSKIKNSSIPVRMYLEQFVPFLLEGLLKITYVRPDDPIQYLADWMKDNKVAAYRRMNS</sequence>
<dbReference type="Gene3D" id="1.20.890.10">
    <property type="entry name" value="cAMP-dependent protein kinase regulatory subunit, dimerization-anchoring domain"/>
    <property type="match status" value="1"/>
</dbReference>
<feature type="compositionally biased region" description="Polar residues" evidence="1">
    <location>
        <begin position="1151"/>
        <end position="1178"/>
    </location>
</feature>
<feature type="compositionally biased region" description="Basic and acidic residues" evidence="1">
    <location>
        <begin position="358"/>
        <end position="367"/>
    </location>
</feature>
<feature type="region of interest" description="Disordered" evidence="1">
    <location>
        <begin position="2436"/>
        <end position="2494"/>
    </location>
</feature>
<feature type="compositionally biased region" description="Basic and acidic residues" evidence="1">
    <location>
        <begin position="374"/>
        <end position="390"/>
    </location>
</feature>
<feature type="compositionally biased region" description="Basic and acidic residues" evidence="1">
    <location>
        <begin position="1258"/>
        <end position="1274"/>
    </location>
</feature>
<feature type="compositionally biased region" description="Basic and acidic residues" evidence="1">
    <location>
        <begin position="1520"/>
        <end position="1538"/>
    </location>
</feature>
<comment type="caution">
    <text evidence="2">The sequence shown here is derived from an EMBL/GenBank/DDBJ whole genome shotgun (WGS) entry which is preliminary data.</text>
</comment>
<dbReference type="CDD" id="cd22967">
    <property type="entry name" value="DD_AK7"/>
    <property type="match status" value="1"/>
</dbReference>
<feature type="compositionally biased region" description="Basic and acidic residues" evidence="1">
    <location>
        <begin position="728"/>
        <end position="738"/>
    </location>
</feature>
<feature type="compositionally biased region" description="Polar residues" evidence="1">
    <location>
        <begin position="694"/>
        <end position="703"/>
    </location>
</feature>
<feature type="region of interest" description="Disordered" evidence="1">
    <location>
        <begin position="1200"/>
        <end position="1233"/>
    </location>
</feature>
<feature type="compositionally biased region" description="Basic and acidic residues" evidence="1">
    <location>
        <begin position="438"/>
        <end position="458"/>
    </location>
</feature>
<gene>
    <name evidence="2" type="ORF">AVEN_174197_1</name>
    <name evidence="3" type="ORF">AVEN_201508_1</name>
</gene>
<feature type="compositionally biased region" description="Basic and acidic residues" evidence="1">
    <location>
        <begin position="1427"/>
        <end position="1436"/>
    </location>
</feature>
<feature type="region of interest" description="Disordered" evidence="1">
    <location>
        <begin position="1151"/>
        <end position="1181"/>
    </location>
</feature>
<feature type="region of interest" description="Disordered" evidence="1">
    <location>
        <begin position="1389"/>
        <end position="1452"/>
    </location>
</feature>
<accession>A0A4Y2QIF0</accession>
<dbReference type="Proteomes" id="UP000499080">
    <property type="component" value="Unassembled WGS sequence"/>
</dbReference>
<feature type="compositionally biased region" description="Low complexity" evidence="1">
    <location>
        <begin position="2480"/>
        <end position="2489"/>
    </location>
</feature>
<organism evidence="2 4">
    <name type="scientific">Araneus ventricosus</name>
    <name type="common">Orbweaver spider</name>
    <name type="synonym">Epeira ventricosa</name>
    <dbReference type="NCBI Taxonomy" id="182803"/>
    <lineage>
        <taxon>Eukaryota</taxon>
        <taxon>Metazoa</taxon>
        <taxon>Ecdysozoa</taxon>
        <taxon>Arthropoda</taxon>
        <taxon>Chelicerata</taxon>
        <taxon>Arachnida</taxon>
        <taxon>Araneae</taxon>
        <taxon>Araneomorphae</taxon>
        <taxon>Entelegynae</taxon>
        <taxon>Araneoidea</taxon>
        <taxon>Araneidae</taxon>
        <taxon>Araneus</taxon>
    </lineage>
</organism>
<feature type="compositionally biased region" description="Basic and acidic residues" evidence="1">
    <location>
        <begin position="85"/>
        <end position="108"/>
    </location>
</feature>
<feature type="compositionally biased region" description="Basic and acidic residues" evidence="1">
    <location>
        <begin position="121"/>
        <end position="139"/>
    </location>
</feature>
<evidence type="ECO:0000256" key="1">
    <source>
        <dbReference type="SAM" id="MobiDB-lite"/>
    </source>
</evidence>
<feature type="compositionally biased region" description="Basic and acidic residues" evidence="1">
    <location>
        <begin position="847"/>
        <end position="856"/>
    </location>
</feature>
<evidence type="ECO:0000313" key="3">
    <source>
        <dbReference type="EMBL" id="GBN63128.1"/>
    </source>
</evidence>
<protein>
    <submittedName>
        <fullName evidence="2">Uncharacterized protein</fullName>
    </submittedName>
</protein>
<dbReference type="EMBL" id="BGPR01013966">
    <property type="protein sequence ID" value="GBN63057.1"/>
    <property type="molecule type" value="Genomic_DNA"/>
</dbReference>
<feature type="compositionally biased region" description="Polar residues" evidence="1">
    <location>
        <begin position="807"/>
        <end position="817"/>
    </location>
</feature>
<dbReference type="InterPro" id="IPR007858">
    <property type="entry name" value="Dpy-30_motif"/>
</dbReference>
<feature type="compositionally biased region" description="Basic and acidic residues" evidence="1">
    <location>
        <begin position="818"/>
        <end position="827"/>
    </location>
</feature>
<feature type="region of interest" description="Disordered" evidence="1">
    <location>
        <begin position="1520"/>
        <end position="1549"/>
    </location>
</feature>
<dbReference type="Pfam" id="PF05186">
    <property type="entry name" value="Dpy-30"/>
    <property type="match status" value="1"/>
</dbReference>
<feature type="compositionally biased region" description="Acidic residues" evidence="1">
    <location>
        <begin position="1350"/>
        <end position="1361"/>
    </location>
</feature>
<feature type="region of interest" description="Disordered" evidence="1">
    <location>
        <begin position="1984"/>
        <end position="2010"/>
    </location>
</feature>
<feature type="compositionally biased region" description="Low complexity" evidence="1">
    <location>
        <begin position="829"/>
        <end position="841"/>
    </location>
</feature>
<feature type="compositionally biased region" description="Basic and acidic residues" evidence="1">
    <location>
        <begin position="784"/>
        <end position="806"/>
    </location>
</feature>
<feature type="compositionally biased region" description="Polar residues" evidence="1">
    <location>
        <begin position="874"/>
        <end position="897"/>
    </location>
</feature>
<feature type="compositionally biased region" description="Polar residues" evidence="1">
    <location>
        <begin position="2371"/>
        <end position="2380"/>
    </location>
</feature>
<dbReference type="InterPro" id="IPR047499">
    <property type="entry name" value="DD_AK7"/>
</dbReference>
<evidence type="ECO:0000313" key="2">
    <source>
        <dbReference type="EMBL" id="GBN63057.1"/>
    </source>
</evidence>
<feature type="region of interest" description="Disordered" evidence="1">
    <location>
        <begin position="2370"/>
        <end position="2405"/>
    </location>
</feature>
<feature type="compositionally biased region" description="Acidic residues" evidence="1">
    <location>
        <begin position="275"/>
        <end position="288"/>
    </location>
</feature>
<dbReference type="EMBL" id="BGPR01013975">
    <property type="protein sequence ID" value="GBN63128.1"/>
    <property type="molecule type" value="Genomic_DNA"/>
</dbReference>